<dbReference type="HOGENOM" id="CLU_588476_0_0_1"/>
<keyword evidence="2" id="KW-1185">Reference proteome</keyword>
<dbReference type="PaxDb" id="65489-OBART12G07800.1"/>
<proteinExistence type="predicted"/>
<dbReference type="Gramene" id="OBART12G07800.1">
    <property type="protein sequence ID" value="OBART12G07800.1"/>
    <property type="gene ID" value="OBART12G07800"/>
</dbReference>
<name>A0A0D3HT26_9ORYZ</name>
<reference evidence="1" key="1">
    <citation type="journal article" date="2009" name="Rice">
        <title>De Novo Next Generation Sequencing of Plant Genomes.</title>
        <authorList>
            <person name="Rounsley S."/>
            <person name="Marri P.R."/>
            <person name="Yu Y."/>
            <person name="He R."/>
            <person name="Sisneros N."/>
            <person name="Goicoechea J.L."/>
            <person name="Lee S.J."/>
            <person name="Angelova A."/>
            <person name="Kudrna D."/>
            <person name="Luo M."/>
            <person name="Affourtit J."/>
            <person name="Desany B."/>
            <person name="Knight J."/>
            <person name="Niazi F."/>
            <person name="Egholm M."/>
            <person name="Wing R.A."/>
        </authorList>
    </citation>
    <scope>NUCLEOTIDE SEQUENCE [LARGE SCALE GENOMIC DNA]</scope>
    <source>
        <strain evidence="1">cv. IRGC 105608</strain>
    </source>
</reference>
<protein>
    <submittedName>
        <fullName evidence="1">Uncharacterized protein</fullName>
    </submittedName>
</protein>
<evidence type="ECO:0000313" key="2">
    <source>
        <dbReference type="Proteomes" id="UP000026960"/>
    </source>
</evidence>
<dbReference type="Proteomes" id="UP000026960">
    <property type="component" value="Chromosome 12"/>
</dbReference>
<dbReference type="AlphaFoldDB" id="A0A0D3HT26"/>
<accession>A0A0D3HT26</accession>
<dbReference type="STRING" id="65489.A0A0D3HT26"/>
<evidence type="ECO:0000313" key="1">
    <source>
        <dbReference type="EnsemblPlants" id="OBART12G07800.1"/>
    </source>
</evidence>
<sequence>MEVFGRQSFKREEELGWGGVHPSSACHLFDEMPSRYAVSEEEVLLVMSKEKVTREEALHLIHELRDAERRIDEKLDRLLEMFGVKLDGGINGAEEYNTFTEELTPTTEAVASPPPQESPSAPTKCSTVGLNIKGGTEQAMVVSLTNTCVSEGVPGSDAIVEAFSPRSFINSKLVTVMPTKCLIICEELSTGGEEDNVATNDWVEYTVATTRLTSMPTNFSYMWFNYTTIATKSVTALGSIHITGYAPLPSRTAAVAVYKARRELPKLGWSIIVQFKPIDLRPYTHATHLISVDWTISESCKSSCKITLEDGEIDEYLLYTKDQEFSYEQLIVHKEEFVTVYQSASFIKSKGYSMTVTIAASTSFTNSIPVPLAGQVWKEFSWTLYCWNCGFVRKLQFCFVVFLISVKQAAAMDILDRNLEESDPTRLKMWPVHPKYVQRQCINQSDEICLSAPDLQIPWDPGGSH</sequence>
<reference evidence="1" key="2">
    <citation type="submission" date="2015-03" db="UniProtKB">
        <authorList>
            <consortium name="EnsemblPlants"/>
        </authorList>
    </citation>
    <scope>IDENTIFICATION</scope>
</reference>
<organism evidence="1">
    <name type="scientific">Oryza barthii</name>
    <dbReference type="NCBI Taxonomy" id="65489"/>
    <lineage>
        <taxon>Eukaryota</taxon>
        <taxon>Viridiplantae</taxon>
        <taxon>Streptophyta</taxon>
        <taxon>Embryophyta</taxon>
        <taxon>Tracheophyta</taxon>
        <taxon>Spermatophyta</taxon>
        <taxon>Magnoliopsida</taxon>
        <taxon>Liliopsida</taxon>
        <taxon>Poales</taxon>
        <taxon>Poaceae</taxon>
        <taxon>BOP clade</taxon>
        <taxon>Oryzoideae</taxon>
        <taxon>Oryzeae</taxon>
        <taxon>Oryzinae</taxon>
        <taxon>Oryza</taxon>
    </lineage>
</organism>
<dbReference type="EnsemblPlants" id="OBART12G07800.1">
    <property type="protein sequence ID" value="OBART12G07800.1"/>
    <property type="gene ID" value="OBART12G07800"/>
</dbReference>